<dbReference type="Proteomes" id="UP001626550">
    <property type="component" value="Unassembled WGS sequence"/>
</dbReference>
<evidence type="ECO:0000259" key="7">
    <source>
        <dbReference type="PROSITE" id="PS00388"/>
    </source>
</evidence>
<dbReference type="InterPro" id="IPR035144">
    <property type="entry name" value="Proteasome_alpha1"/>
</dbReference>
<comment type="similarity">
    <text evidence="4 5">Belongs to the peptidase T1A family.</text>
</comment>
<accession>A0ABD2QD84</accession>
<dbReference type="Pfam" id="PF00227">
    <property type="entry name" value="Proteasome"/>
    <property type="match status" value="1"/>
</dbReference>
<protein>
    <recommendedName>
        <fullName evidence="5">Proteasome subunit alpha type</fullName>
    </recommendedName>
</protein>
<keyword evidence="9" id="KW-1185">Reference proteome</keyword>
<comment type="subcellular location">
    <subcellularLocation>
        <location evidence="5">Cytoplasm</location>
    </subcellularLocation>
    <subcellularLocation>
        <location evidence="5">Nucleus</location>
    </subcellularLocation>
</comment>
<proteinExistence type="inferred from homology"/>
<reference evidence="8 9" key="1">
    <citation type="submission" date="2024-11" db="EMBL/GenBank/DDBJ databases">
        <title>Adaptive evolution of stress response genes in parasites aligns with host niche diversity.</title>
        <authorList>
            <person name="Hahn C."/>
            <person name="Resl P."/>
        </authorList>
    </citation>
    <scope>NUCLEOTIDE SEQUENCE [LARGE SCALE GENOMIC DNA]</scope>
    <source>
        <strain evidence="8">EGGRZ-B1_66</strain>
        <tissue evidence="8">Body</tissue>
    </source>
</reference>
<name>A0ABD2QD84_9PLAT</name>
<feature type="domain" description="Proteasome alpha-type subunits" evidence="7">
    <location>
        <begin position="6"/>
        <end position="28"/>
    </location>
</feature>
<evidence type="ECO:0000256" key="1">
    <source>
        <dbReference type="ARBA" id="ARBA00022490"/>
    </source>
</evidence>
<organism evidence="8 9">
    <name type="scientific">Cichlidogyrus casuarinus</name>
    <dbReference type="NCBI Taxonomy" id="1844966"/>
    <lineage>
        <taxon>Eukaryota</taxon>
        <taxon>Metazoa</taxon>
        <taxon>Spiralia</taxon>
        <taxon>Lophotrochozoa</taxon>
        <taxon>Platyhelminthes</taxon>
        <taxon>Monogenea</taxon>
        <taxon>Monopisthocotylea</taxon>
        <taxon>Dactylogyridea</taxon>
        <taxon>Ancyrocephalidae</taxon>
        <taxon>Cichlidogyrus</taxon>
    </lineage>
</organism>
<dbReference type="SUPFAM" id="SSF56235">
    <property type="entry name" value="N-terminal nucleophile aminohydrolases (Ntn hydrolases)"/>
    <property type="match status" value="1"/>
</dbReference>
<evidence type="ECO:0000313" key="8">
    <source>
        <dbReference type="EMBL" id="KAL3317232.1"/>
    </source>
</evidence>
<dbReference type="FunFam" id="3.60.20.10:FF:000063">
    <property type="entry name" value="Proteasome subunit alpha type"/>
    <property type="match status" value="1"/>
</dbReference>
<dbReference type="PROSITE" id="PS00388">
    <property type="entry name" value="PROTEASOME_ALPHA_1"/>
    <property type="match status" value="1"/>
</dbReference>
<keyword evidence="2 4" id="KW-0647">Proteasome</keyword>
<dbReference type="EMBL" id="JBJKFK010000411">
    <property type="protein sequence ID" value="KAL3317232.1"/>
    <property type="molecule type" value="Genomic_DNA"/>
</dbReference>
<dbReference type="Gene3D" id="3.60.20.10">
    <property type="entry name" value="Glutamine Phosphoribosylpyrophosphate, subunit 1, domain 1"/>
    <property type="match status" value="1"/>
</dbReference>
<feature type="region of interest" description="Disordered" evidence="6">
    <location>
        <begin position="240"/>
        <end position="267"/>
    </location>
</feature>
<dbReference type="InterPro" id="IPR000426">
    <property type="entry name" value="Proteasome_asu_N"/>
</dbReference>
<dbReference type="AlphaFoldDB" id="A0ABD2QD84"/>
<keyword evidence="1 5" id="KW-0963">Cytoplasm</keyword>
<dbReference type="SMART" id="SM00948">
    <property type="entry name" value="Proteasome_A_N"/>
    <property type="match status" value="1"/>
</dbReference>
<evidence type="ECO:0000256" key="4">
    <source>
        <dbReference type="PROSITE-ProRule" id="PRU00808"/>
    </source>
</evidence>
<evidence type="ECO:0000256" key="6">
    <source>
        <dbReference type="SAM" id="MobiDB-lite"/>
    </source>
</evidence>
<sequence length="267" mass="29962">MFRNQYDSDVSVWSPQGRIHQIEYAMEAVKQGSAAIGLKSNDYACMVVLKRAPSELSSYQEKILTIDDHVGVAMAGLTADGRLLAKAMRRECYNNKWAYEEPLPVNRLLNILVNKMQLPTQRYGRRPFGVGMLVAGFDHLGPRIYYLCPSANEYDFKCTAIGARSQSARTYLERHVNEFAESSLDELVVHGLLALQSTLSNEVEISNKNCSVAIVGKDKKFTIFENENLDRFIELFTARREELAPAPDPEEGEPPADEPMQEDAPAP</sequence>
<dbReference type="InterPro" id="IPR050115">
    <property type="entry name" value="Proteasome_alpha"/>
</dbReference>
<dbReference type="InterPro" id="IPR023332">
    <property type="entry name" value="Proteasome_alpha-type"/>
</dbReference>
<dbReference type="GO" id="GO:0019773">
    <property type="term" value="C:proteasome core complex, alpha-subunit complex"/>
    <property type="evidence" value="ECO:0007669"/>
    <property type="project" value="UniProtKB-UniRule"/>
</dbReference>
<evidence type="ECO:0000256" key="5">
    <source>
        <dbReference type="RuleBase" id="RU000551"/>
    </source>
</evidence>
<dbReference type="PANTHER" id="PTHR11599">
    <property type="entry name" value="PROTEASOME SUBUNIT ALPHA/BETA"/>
    <property type="match status" value="1"/>
</dbReference>
<evidence type="ECO:0000256" key="3">
    <source>
        <dbReference type="ARBA" id="ARBA00023242"/>
    </source>
</evidence>
<dbReference type="InterPro" id="IPR001353">
    <property type="entry name" value="Proteasome_sua/b"/>
</dbReference>
<evidence type="ECO:0000313" key="9">
    <source>
        <dbReference type="Proteomes" id="UP001626550"/>
    </source>
</evidence>
<feature type="compositionally biased region" description="Acidic residues" evidence="6">
    <location>
        <begin position="248"/>
        <end position="261"/>
    </location>
</feature>
<dbReference type="GO" id="GO:0005737">
    <property type="term" value="C:cytoplasm"/>
    <property type="evidence" value="ECO:0007669"/>
    <property type="project" value="UniProtKB-SubCell"/>
</dbReference>
<dbReference type="PROSITE" id="PS51475">
    <property type="entry name" value="PROTEASOME_ALPHA_2"/>
    <property type="match status" value="1"/>
</dbReference>
<gene>
    <name evidence="8" type="primary">PSMA1_1</name>
    <name evidence="8" type="ORF">Ciccas_004112</name>
</gene>
<dbReference type="Pfam" id="PF10584">
    <property type="entry name" value="Proteasome_A_N"/>
    <property type="match status" value="1"/>
</dbReference>
<dbReference type="CDD" id="cd03749">
    <property type="entry name" value="proteasome_alpha_type_1"/>
    <property type="match status" value="1"/>
</dbReference>
<comment type="caution">
    <text evidence="8">The sequence shown here is derived from an EMBL/GenBank/DDBJ whole genome shotgun (WGS) entry which is preliminary data.</text>
</comment>
<dbReference type="GO" id="GO:0005634">
    <property type="term" value="C:nucleus"/>
    <property type="evidence" value="ECO:0007669"/>
    <property type="project" value="UniProtKB-SubCell"/>
</dbReference>
<comment type="subunit">
    <text evidence="5">The 26S proteasome consists of a 20S proteasome core and two 19S regulatory subunits.</text>
</comment>
<evidence type="ECO:0000256" key="2">
    <source>
        <dbReference type="ARBA" id="ARBA00022942"/>
    </source>
</evidence>
<dbReference type="InterPro" id="IPR029055">
    <property type="entry name" value="Ntn_hydrolases_N"/>
</dbReference>
<keyword evidence="3 5" id="KW-0539">Nucleus</keyword>